<keyword evidence="1" id="KW-1133">Transmembrane helix</keyword>
<feature type="transmembrane region" description="Helical" evidence="1">
    <location>
        <begin position="76"/>
        <end position="97"/>
    </location>
</feature>
<organism evidence="2 3">
    <name type="scientific">Anopheles melas</name>
    <dbReference type="NCBI Taxonomy" id="34690"/>
    <lineage>
        <taxon>Eukaryota</taxon>
        <taxon>Metazoa</taxon>
        <taxon>Ecdysozoa</taxon>
        <taxon>Arthropoda</taxon>
        <taxon>Hexapoda</taxon>
        <taxon>Insecta</taxon>
        <taxon>Pterygota</taxon>
        <taxon>Neoptera</taxon>
        <taxon>Endopterygota</taxon>
        <taxon>Diptera</taxon>
        <taxon>Nematocera</taxon>
        <taxon>Culicoidea</taxon>
        <taxon>Culicidae</taxon>
        <taxon>Anophelinae</taxon>
        <taxon>Anopheles</taxon>
    </lineage>
</organism>
<proteinExistence type="predicted"/>
<keyword evidence="1" id="KW-0812">Transmembrane</keyword>
<name>A0A182TXQ3_9DIPT</name>
<reference evidence="2" key="2">
    <citation type="submission" date="2020-05" db="UniProtKB">
        <authorList>
            <consortium name="EnsemblMetazoa"/>
        </authorList>
    </citation>
    <scope>IDENTIFICATION</scope>
    <source>
        <strain evidence="2">CM1001059</strain>
    </source>
</reference>
<keyword evidence="1" id="KW-0472">Membrane</keyword>
<protein>
    <submittedName>
        <fullName evidence="2">Uncharacterized protein</fullName>
    </submittedName>
</protein>
<sequence>MHFISFGALSSGVSSPLSSQQRGRLLLPLLLLSVEIGVSGSVLSATGLVVLNASFPATAESPKLSPDAFVQSLTRGVTCVLAAAAAATAAVVCTCSVTEVPLFVNSVIVTAAASAVLLFLIIILIFTTLFL</sequence>
<reference evidence="3" key="1">
    <citation type="submission" date="2014-01" db="EMBL/GenBank/DDBJ databases">
        <title>The Genome Sequence of Anopheles melas CM1001059_A (V2).</title>
        <authorList>
            <consortium name="The Broad Institute Genomics Platform"/>
            <person name="Neafsey D.E."/>
            <person name="Besansky N."/>
            <person name="Howell P."/>
            <person name="Walton C."/>
            <person name="Young S.K."/>
            <person name="Zeng Q."/>
            <person name="Gargeya S."/>
            <person name="Fitzgerald M."/>
            <person name="Haas B."/>
            <person name="Abouelleil A."/>
            <person name="Allen A.W."/>
            <person name="Alvarado L."/>
            <person name="Arachchi H.M."/>
            <person name="Berlin A.M."/>
            <person name="Chapman S.B."/>
            <person name="Gainer-Dewar J."/>
            <person name="Goldberg J."/>
            <person name="Griggs A."/>
            <person name="Gujja S."/>
            <person name="Hansen M."/>
            <person name="Howarth C."/>
            <person name="Imamovic A."/>
            <person name="Ireland A."/>
            <person name="Larimer J."/>
            <person name="McCowan C."/>
            <person name="Murphy C."/>
            <person name="Pearson M."/>
            <person name="Poon T.W."/>
            <person name="Priest M."/>
            <person name="Roberts A."/>
            <person name="Saif S."/>
            <person name="Shea T."/>
            <person name="Sisk P."/>
            <person name="Sykes S."/>
            <person name="Wortman J."/>
            <person name="Nusbaum C."/>
            <person name="Birren B."/>
        </authorList>
    </citation>
    <scope>NUCLEOTIDE SEQUENCE [LARGE SCALE GENOMIC DNA]</scope>
    <source>
        <strain evidence="3">CM1001059</strain>
    </source>
</reference>
<keyword evidence="3" id="KW-1185">Reference proteome</keyword>
<evidence type="ECO:0000313" key="2">
    <source>
        <dbReference type="EnsemblMetazoa" id="AMEC010203-PA"/>
    </source>
</evidence>
<accession>A0A182TXQ3</accession>
<dbReference type="VEuPathDB" id="VectorBase:AMEC010203"/>
<dbReference type="AlphaFoldDB" id="A0A182TXQ3"/>
<feature type="transmembrane region" description="Helical" evidence="1">
    <location>
        <begin position="103"/>
        <end position="130"/>
    </location>
</feature>
<dbReference type="Proteomes" id="UP000075902">
    <property type="component" value="Unassembled WGS sequence"/>
</dbReference>
<dbReference type="EnsemblMetazoa" id="AMEC010203-RA">
    <property type="protein sequence ID" value="AMEC010203-PA"/>
    <property type="gene ID" value="AMEC010203"/>
</dbReference>
<feature type="transmembrane region" description="Helical" evidence="1">
    <location>
        <begin position="29"/>
        <end position="55"/>
    </location>
</feature>
<evidence type="ECO:0000313" key="3">
    <source>
        <dbReference type="Proteomes" id="UP000075902"/>
    </source>
</evidence>
<evidence type="ECO:0000256" key="1">
    <source>
        <dbReference type="SAM" id="Phobius"/>
    </source>
</evidence>